<evidence type="ECO:0000313" key="14">
    <source>
        <dbReference type="EMBL" id="KAK8834452.1"/>
    </source>
</evidence>
<dbReference type="InterPro" id="IPR008271">
    <property type="entry name" value="Ser/Thr_kinase_AS"/>
</dbReference>
<accession>A0ABR2GLZ9</accession>
<dbReference type="PANTHER" id="PTHR48013:SF9">
    <property type="entry name" value="DUAL SPECIFICITY MITOGEN-ACTIVATED PROTEIN KINASE KINASE 5"/>
    <property type="match status" value="1"/>
</dbReference>
<dbReference type="InterPro" id="IPR017441">
    <property type="entry name" value="Protein_kinase_ATP_BS"/>
</dbReference>
<dbReference type="InterPro" id="IPR000719">
    <property type="entry name" value="Prot_kinase_dom"/>
</dbReference>
<keyword evidence="11" id="KW-0723">Serine/threonine-protein kinase</keyword>
<evidence type="ECO:0000259" key="13">
    <source>
        <dbReference type="PROSITE" id="PS50011"/>
    </source>
</evidence>
<dbReference type="Gene3D" id="1.10.510.10">
    <property type="entry name" value="Transferase(Phosphotransferase) domain 1"/>
    <property type="match status" value="1"/>
</dbReference>
<proteinExistence type="inferred from homology"/>
<dbReference type="PROSITE" id="PS00107">
    <property type="entry name" value="PROTEIN_KINASE_ATP"/>
    <property type="match status" value="1"/>
</dbReference>
<evidence type="ECO:0000256" key="9">
    <source>
        <dbReference type="ARBA" id="ARBA00051693"/>
    </source>
</evidence>
<comment type="similarity">
    <text evidence="5">Belongs to the protein kinase superfamily. STE Ser/Thr protein kinase family. MAP kinase kinase subfamily.</text>
</comment>
<evidence type="ECO:0000256" key="10">
    <source>
        <dbReference type="PROSITE-ProRule" id="PRU10141"/>
    </source>
</evidence>
<evidence type="ECO:0000256" key="7">
    <source>
        <dbReference type="ARBA" id="ARBA00049014"/>
    </source>
</evidence>
<dbReference type="PANTHER" id="PTHR48013">
    <property type="entry name" value="DUAL SPECIFICITY MITOGEN-ACTIVATED PROTEIN KINASE KINASE 5-RELATED"/>
    <property type="match status" value="1"/>
</dbReference>
<evidence type="ECO:0000313" key="16">
    <source>
        <dbReference type="Proteomes" id="UP001470230"/>
    </source>
</evidence>
<gene>
    <name evidence="14" type="ORF">M9Y10_030593</name>
    <name evidence="15" type="ORF">M9Y10_036312</name>
</gene>
<dbReference type="EMBL" id="JAPFFF010000058">
    <property type="protein sequence ID" value="KAK8837774.1"/>
    <property type="molecule type" value="Genomic_DNA"/>
</dbReference>
<dbReference type="Pfam" id="PF00069">
    <property type="entry name" value="Pkinase"/>
    <property type="match status" value="1"/>
</dbReference>
<evidence type="ECO:0000256" key="4">
    <source>
        <dbReference type="ARBA" id="ARBA00022840"/>
    </source>
</evidence>
<feature type="domain" description="Protein kinase" evidence="13">
    <location>
        <begin position="43"/>
        <end position="300"/>
    </location>
</feature>
<dbReference type="InterPro" id="IPR011009">
    <property type="entry name" value="Kinase-like_dom_sf"/>
</dbReference>
<dbReference type="PROSITE" id="PS50011">
    <property type="entry name" value="PROTEIN_KINASE_DOM"/>
    <property type="match status" value="1"/>
</dbReference>
<comment type="catalytic activity">
    <reaction evidence="8">
        <text>L-threonyl-[protein] + ATP = O-phospho-L-threonyl-[protein] + ADP + H(+)</text>
        <dbReference type="Rhea" id="RHEA:46608"/>
        <dbReference type="Rhea" id="RHEA-COMP:11060"/>
        <dbReference type="Rhea" id="RHEA-COMP:11605"/>
        <dbReference type="ChEBI" id="CHEBI:15378"/>
        <dbReference type="ChEBI" id="CHEBI:30013"/>
        <dbReference type="ChEBI" id="CHEBI:30616"/>
        <dbReference type="ChEBI" id="CHEBI:61977"/>
        <dbReference type="ChEBI" id="CHEBI:456216"/>
        <dbReference type="EC" id="2.7.12.2"/>
    </reaction>
</comment>
<name>A0ABR2GLZ9_9EUKA</name>
<dbReference type="SMART" id="SM00220">
    <property type="entry name" value="S_TKc"/>
    <property type="match status" value="1"/>
</dbReference>
<feature type="region of interest" description="Disordered" evidence="12">
    <location>
        <begin position="1"/>
        <end position="33"/>
    </location>
</feature>
<comment type="catalytic activity">
    <reaction evidence="7">
        <text>L-seryl-[protein] + ATP = O-phospho-L-seryl-[protein] + ADP + H(+)</text>
        <dbReference type="Rhea" id="RHEA:17989"/>
        <dbReference type="Rhea" id="RHEA-COMP:9863"/>
        <dbReference type="Rhea" id="RHEA-COMP:11604"/>
        <dbReference type="ChEBI" id="CHEBI:15378"/>
        <dbReference type="ChEBI" id="CHEBI:29999"/>
        <dbReference type="ChEBI" id="CHEBI:30616"/>
        <dbReference type="ChEBI" id="CHEBI:83421"/>
        <dbReference type="ChEBI" id="CHEBI:456216"/>
        <dbReference type="EC" id="2.7.12.2"/>
    </reaction>
</comment>
<dbReference type="EMBL" id="JAPFFF010000407">
    <property type="protein sequence ID" value="KAK8834452.1"/>
    <property type="molecule type" value="Genomic_DNA"/>
</dbReference>
<dbReference type="EC" id="2.7.12.2" evidence="6"/>
<feature type="binding site" evidence="10">
    <location>
        <position position="72"/>
    </location>
    <ligand>
        <name>ATP</name>
        <dbReference type="ChEBI" id="CHEBI:30616"/>
    </ligand>
</feature>
<evidence type="ECO:0000313" key="15">
    <source>
        <dbReference type="EMBL" id="KAK8837774.1"/>
    </source>
</evidence>
<evidence type="ECO:0000256" key="5">
    <source>
        <dbReference type="ARBA" id="ARBA00038035"/>
    </source>
</evidence>
<keyword evidence="16" id="KW-1185">Reference proteome</keyword>
<evidence type="ECO:0000256" key="6">
    <source>
        <dbReference type="ARBA" id="ARBA00038999"/>
    </source>
</evidence>
<evidence type="ECO:0000256" key="1">
    <source>
        <dbReference type="ARBA" id="ARBA00022679"/>
    </source>
</evidence>
<keyword evidence="4 10" id="KW-0067">ATP-binding</keyword>
<evidence type="ECO:0000256" key="12">
    <source>
        <dbReference type="SAM" id="MobiDB-lite"/>
    </source>
</evidence>
<reference evidence="14 16" key="1">
    <citation type="submission" date="2024-04" db="EMBL/GenBank/DDBJ databases">
        <title>Tritrichomonas musculus Genome.</title>
        <authorList>
            <person name="Alves-Ferreira E."/>
            <person name="Grigg M."/>
            <person name="Lorenzi H."/>
            <person name="Galac M."/>
        </authorList>
    </citation>
    <scope>NUCLEOTIDE SEQUENCE [LARGE SCALE GENOMIC DNA]</scope>
    <source>
        <strain evidence="14 16">EAF2021</strain>
    </source>
</reference>
<sequence>MSNRKGFLRNLPNIKPEVQPEFSEPSTEDLGTTGLPAVKLSDIELGDSLGRGASGSVEVAKLKTTNNTYALKKIQYRESKENIKQVVNELHLLNKLHHPNIVQFYTAFYSGGFVYILMELIQGGSLNDLLQISPQVPEDALGGLAYQCLQGLFHLRKNHIIHRDLKPSNILITQKGEVKIADFGMSKQLEQSTDKVQSFLGTMCYMSPERLREEKYGFLSDIWSFGIIIYQCAAGKYPLIDIKNPKNTNVWSLIGQLTNDVTVQLPPQYSPEIVDFISGCLRIDPQERTAVDILLNHPWVQKYTKPEDQEPFIKWSGVIQAKIAEKKKETLDSLKDFK</sequence>
<keyword evidence="2 10" id="KW-0547">Nucleotide-binding</keyword>
<organism evidence="14 16">
    <name type="scientific">Tritrichomonas musculus</name>
    <dbReference type="NCBI Taxonomy" id="1915356"/>
    <lineage>
        <taxon>Eukaryota</taxon>
        <taxon>Metamonada</taxon>
        <taxon>Parabasalia</taxon>
        <taxon>Tritrichomonadida</taxon>
        <taxon>Tritrichomonadidae</taxon>
        <taxon>Tritrichomonas</taxon>
    </lineage>
</organism>
<dbReference type="PROSITE" id="PS00108">
    <property type="entry name" value="PROTEIN_KINASE_ST"/>
    <property type="match status" value="1"/>
</dbReference>
<protein>
    <recommendedName>
        <fullName evidence="6">mitogen-activated protein kinase kinase</fullName>
        <ecNumber evidence="6">2.7.12.2</ecNumber>
    </recommendedName>
</protein>
<comment type="catalytic activity">
    <reaction evidence="9">
        <text>L-tyrosyl-[protein] + ATP = O-phospho-L-tyrosyl-[protein] + ADP + H(+)</text>
        <dbReference type="Rhea" id="RHEA:10596"/>
        <dbReference type="Rhea" id="RHEA-COMP:10136"/>
        <dbReference type="Rhea" id="RHEA-COMP:20101"/>
        <dbReference type="ChEBI" id="CHEBI:15378"/>
        <dbReference type="ChEBI" id="CHEBI:30616"/>
        <dbReference type="ChEBI" id="CHEBI:46858"/>
        <dbReference type="ChEBI" id="CHEBI:61978"/>
        <dbReference type="ChEBI" id="CHEBI:456216"/>
        <dbReference type="EC" id="2.7.12.2"/>
    </reaction>
</comment>
<evidence type="ECO:0000256" key="3">
    <source>
        <dbReference type="ARBA" id="ARBA00022777"/>
    </source>
</evidence>
<comment type="caution">
    <text evidence="14">The sequence shown here is derived from an EMBL/GenBank/DDBJ whole genome shotgun (WGS) entry which is preliminary data.</text>
</comment>
<evidence type="ECO:0000256" key="8">
    <source>
        <dbReference type="ARBA" id="ARBA00049299"/>
    </source>
</evidence>
<evidence type="ECO:0000256" key="11">
    <source>
        <dbReference type="RuleBase" id="RU000304"/>
    </source>
</evidence>
<keyword evidence="1" id="KW-0808">Transferase</keyword>
<keyword evidence="3" id="KW-0418">Kinase</keyword>
<dbReference type="SUPFAM" id="SSF56112">
    <property type="entry name" value="Protein kinase-like (PK-like)"/>
    <property type="match status" value="1"/>
</dbReference>
<evidence type="ECO:0000256" key="2">
    <source>
        <dbReference type="ARBA" id="ARBA00022741"/>
    </source>
</evidence>
<dbReference type="Proteomes" id="UP001470230">
    <property type="component" value="Unassembled WGS sequence"/>
</dbReference>